<sequence>MQVSRRLLWEAEHVPPAPSLEPAAADSDIVVILAALLCALICVVGLALVARCAWLRRSAHGGPAAPPKKGVKKKVLRSLPKLSFHSGFTDPKFADCAICLAEFADGDEIRVLPQCGHGFHVACVDVWLASHSSCPSCRQVLLGPSAPPRCQNCGTAPAPAPAAAPTACAPTAAPPPEAPAPARPAPQEHQASGSKSREDDGGHRYLP</sequence>
<feature type="transmembrane region" description="Helical" evidence="6">
    <location>
        <begin position="29"/>
        <end position="50"/>
    </location>
</feature>
<reference evidence="8" key="1">
    <citation type="submission" date="2020-02" db="EMBL/GenBank/DDBJ databases">
        <authorList>
            <person name="Scholz U."/>
            <person name="Mascher M."/>
            <person name="Fiebig A."/>
        </authorList>
    </citation>
    <scope>NUCLEOTIDE SEQUENCE</scope>
</reference>
<evidence type="ECO:0000313" key="9">
    <source>
        <dbReference type="Proteomes" id="UP000663760"/>
    </source>
</evidence>
<feature type="region of interest" description="Disordered" evidence="5">
    <location>
        <begin position="155"/>
        <end position="207"/>
    </location>
</feature>
<name>A0A7I8K2H7_SPIIN</name>
<gene>
    <name evidence="8" type="ORF">SI8410_02002560</name>
</gene>
<dbReference type="Pfam" id="PF13639">
    <property type="entry name" value="zf-RING_2"/>
    <property type="match status" value="1"/>
</dbReference>
<keyword evidence="9" id="KW-1185">Reference proteome</keyword>
<dbReference type="InterPro" id="IPR013083">
    <property type="entry name" value="Znf_RING/FYVE/PHD"/>
</dbReference>
<dbReference type="GO" id="GO:0008270">
    <property type="term" value="F:zinc ion binding"/>
    <property type="evidence" value="ECO:0007669"/>
    <property type="project" value="UniProtKB-KW"/>
</dbReference>
<keyword evidence="2 4" id="KW-0863">Zinc-finger</keyword>
<evidence type="ECO:0000256" key="5">
    <source>
        <dbReference type="SAM" id="MobiDB-lite"/>
    </source>
</evidence>
<dbReference type="PANTHER" id="PTHR45798">
    <property type="entry name" value="RING-H2 FINGER PROTEIN ATL61-RELATED-RELATED"/>
    <property type="match status" value="1"/>
</dbReference>
<dbReference type="Proteomes" id="UP000663760">
    <property type="component" value="Chromosome 2"/>
</dbReference>
<evidence type="ECO:0000256" key="1">
    <source>
        <dbReference type="ARBA" id="ARBA00022723"/>
    </source>
</evidence>
<evidence type="ECO:0000256" key="2">
    <source>
        <dbReference type="ARBA" id="ARBA00022771"/>
    </source>
</evidence>
<dbReference type="SMART" id="SM00184">
    <property type="entry name" value="RING"/>
    <property type="match status" value="1"/>
</dbReference>
<keyword evidence="1" id="KW-0479">Metal-binding</keyword>
<keyword evidence="6" id="KW-0472">Membrane</keyword>
<dbReference type="InterPro" id="IPR001841">
    <property type="entry name" value="Znf_RING"/>
</dbReference>
<feature type="domain" description="RING-type" evidence="7">
    <location>
        <begin position="96"/>
        <end position="138"/>
    </location>
</feature>
<evidence type="ECO:0000256" key="6">
    <source>
        <dbReference type="SAM" id="Phobius"/>
    </source>
</evidence>
<evidence type="ECO:0000313" key="8">
    <source>
        <dbReference type="EMBL" id="CAA7391205.1"/>
    </source>
</evidence>
<evidence type="ECO:0000259" key="7">
    <source>
        <dbReference type="PROSITE" id="PS50089"/>
    </source>
</evidence>
<evidence type="ECO:0000256" key="4">
    <source>
        <dbReference type="PROSITE-ProRule" id="PRU00175"/>
    </source>
</evidence>
<accession>A0A7I8K2H7</accession>
<dbReference type="InterPro" id="IPR052788">
    <property type="entry name" value="RING-type_E3_ligase_ATL"/>
</dbReference>
<dbReference type="AlphaFoldDB" id="A0A7I8K2H7"/>
<dbReference type="CDD" id="cd16461">
    <property type="entry name" value="RING-H2_EL5-like"/>
    <property type="match status" value="1"/>
</dbReference>
<keyword evidence="6" id="KW-0812">Transmembrane</keyword>
<dbReference type="EMBL" id="LR746265">
    <property type="protein sequence ID" value="CAA7391205.1"/>
    <property type="molecule type" value="Genomic_DNA"/>
</dbReference>
<proteinExistence type="predicted"/>
<dbReference type="SUPFAM" id="SSF57850">
    <property type="entry name" value="RING/U-box"/>
    <property type="match status" value="1"/>
</dbReference>
<dbReference type="Gene3D" id="3.30.40.10">
    <property type="entry name" value="Zinc/RING finger domain, C3HC4 (zinc finger)"/>
    <property type="match status" value="1"/>
</dbReference>
<dbReference type="PANTHER" id="PTHR45798:SF97">
    <property type="entry name" value="ALCOHOL-SENSITIVE RING FINGER PROTEIN 1"/>
    <property type="match status" value="1"/>
</dbReference>
<feature type="compositionally biased region" description="Pro residues" evidence="5">
    <location>
        <begin position="172"/>
        <end position="184"/>
    </location>
</feature>
<evidence type="ECO:0000256" key="3">
    <source>
        <dbReference type="ARBA" id="ARBA00022833"/>
    </source>
</evidence>
<dbReference type="PROSITE" id="PS50089">
    <property type="entry name" value="ZF_RING_2"/>
    <property type="match status" value="1"/>
</dbReference>
<keyword evidence="3" id="KW-0862">Zinc</keyword>
<feature type="compositionally biased region" description="Low complexity" evidence="5">
    <location>
        <begin position="155"/>
        <end position="171"/>
    </location>
</feature>
<dbReference type="OrthoDB" id="8062037at2759"/>
<organism evidence="8 9">
    <name type="scientific">Spirodela intermedia</name>
    <name type="common">Intermediate duckweed</name>
    <dbReference type="NCBI Taxonomy" id="51605"/>
    <lineage>
        <taxon>Eukaryota</taxon>
        <taxon>Viridiplantae</taxon>
        <taxon>Streptophyta</taxon>
        <taxon>Embryophyta</taxon>
        <taxon>Tracheophyta</taxon>
        <taxon>Spermatophyta</taxon>
        <taxon>Magnoliopsida</taxon>
        <taxon>Liliopsida</taxon>
        <taxon>Araceae</taxon>
        <taxon>Lemnoideae</taxon>
        <taxon>Spirodela</taxon>
    </lineage>
</organism>
<protein>
    <recommendedName>
        <fullName evidence="7">RING-type domain-containing protein</fullName>
    </recommendedName>
</protein>
<keyword evidence="6" id="KW-1133">Transmembrane helix</keyword>
<feature type="compositionally biased region" description="Basic and acidic residues" evidence="5">
    <location>
        <begin position="195"/>
        <end position="207"/>
    </location>
</feature>